<protein>
    <submittedName>
        <fullName evidence="1">Uncharacterized protein</fullName>
    </submittedName>
</protein>
<proteinExistence type="predicted"/>
<dbReference type="Proteomes" id="UP000029622">
    <property type="component" value="Unassembled WGS sequence"/>
</dbReference>
<sequence>MIIDTLSPKISEHVIGQIYEDKEISSGGIKYFSLNYLNKADEDNFIEINVKIQNEKYGYINSFLVNIK</sequence>
<accession>A0A096DQ03</accession>
<evidence type="ECO:0000313" key="1">
    <source>
        <dbReference type="EMBL" id="KGG81331.1"/>
    </source>
</evidence>
<comment type="caution">
    <text evidence="1">The sequence shown here is derived from an EMBL/GenBank/DDBJ whole genome shotgun (WGS) entry which is preliminary data.</text>
</comment>
<organism evidence="1 2">
    <name type="scientific">Caloranaerobacter azorensis H53214</name>
    <dbReference type="NCBI Taxonomy" id="1156417"/>
    <lineage>
        <taxon>Bacteria</taxon>
        <taxon>Bacillati</taxon>
        <taxon>Bacillota</taxon>
        <taxon>Tissierellia</taxon>
        <taxon>Tissierellales</taxon>
        <taxon>Thermohalobacteraceae</taxon>
        <taxon>Caloranaerobacter</taxon>
    </lineage>
</organism>
<gene>
    <name evidence="1" type="ORF">Y919_00835</name>
</gene>
<reference evidence="1 2" key="1">
    <citation type="submission" date="2013-12" db="EMBL/GenBank/DDBJ databases">
        <title>Draft genome sequence of Caloranaerobacter sp. H53214.</title>
        <authorList>
            <person name="Jiang L.J."/>
            <person name="Shao Z.Z."/>
            <person name="Long M.N."/>
        </authorList>
    </citation>
    <scope>NUCLEOTIDE SEQUENCE [LARGE SCALE GENOMIC DNA]</scope>
    <source>
        <strain evidence="1 2">H53214</strain>
    </source>
</reference>
<evidence type="ECO:0000313" key="2">
    <source>
        <dbReference type="Proteomes" id="UP000029622"/>
    </source>
</evidence>
<dbReference type="EMBL" id="AZTB01000002">
    <property type="protein sequence ID" value="KGG81331.1"/>
    <property type="molecule type" value="Genomic_DNA"/>
</dbReference>
<dbReference type="AlphaFoldDB" id="A0A096DQ03"/>
<name>A0A096DQ03_9FIRM</name>
<dbReference type="RefSeq" id="WP_035161420.1">
    <property type="nucleotide sequence ID" value="NZ_AZTB01000002.1"/>
</dbReference>